<dbReference type="SUPFAM" id="SSF46689">
    <property type="entry name" value="Homeodomain-like"/>
    <property type="match status" value="1"/>
</dbReference>
<proteinExistence type="predicted"/>
<dbReference type="PANTHER" id="PTHR30055">
    <property type="entry name" value="HTH-TYPE TRANSCRIPTIONAL REGULATOR RUTR"/>
    <property type="match status" value="1"/>
</dbReference>
<dbReference type="Gene3D" id="1.10.10.60">
    <property type="entry name" value="Homeodomain-like"/>
    <property type="match status" value="1"/>
</dbReference>
<dbReference type="Proteomes" id="UP000198362">
    <property type="component" value="Unassembled WGS sequence"/>
</dbReference>
<name>A0A239PEP8_9ACTN</name>
<gene>
    <name evidence="4" type="ORF">SAMN05421812_12363</name>
</gene>
<evidence type="ECO:0000259" key="3">
    <source>
        <dbReference type="PROSITE" id="PS50977"/>
    </source>
</evidence>
<evidence type="ECO:0000313" key="4">
    <source>
        <dbReference type="EMBL" id="SNT65510.1"/>
    </source>
</evidence>
<keyword evidence="5" id="KW-1185">Reference proteome</keyword>
<dbReference type="AlphaFoldDB" id="A0A239PEP8"/>
<dbReference type="PANTHER" id="PTHR30055:SF226">
    <property type="entry name" value="HTH-TYPE TRANSCRIPTIONAL REGULATOR PKSA"/>
    <property type="match status" value="1"/>
</dbReference>
<feature type="DNA-binding region" description="H-T-H motif" evidence="2">
    <location>
        <begin position="33"/>
        <end position="52"/>
    </location>
</feature>
<reference evidence="4 5" key="1">
    <citation type="submission" date="2017-06" db="EMBL/GenBank/DDBJ databases">
        <authorList>
            <person name="Kim H.J."/>
            <person name="Triplett B.A."/>
        </authorList>
    </citation>
    <scope>NUCLEOTIDE SEQUENCE [LARGE SCALE GENOMIC DNA]</scope>
    <source>
        <strain evidence="4 5">CGMCC 4.5593</strain>
    </source>
</reference>
<dbReference type="Gene3D" id="1.10.357.10">
    <property type="entry name" value="Tetracycline Repressor, domain 2"/>
    <property type="match status" value="1"/>
</dbReference>
<evidence type="ECO:0000256" key="1">
    <source>
        <dbReference type="ARBA" id="ARBA00023125"/>
    </source>
</evidence>
<dbReference type="InterPro" id="IPR001647">
    <property type="entry name" value="HTH_TetR"/>
</dbReference>
<dbReference type="PRINTS" id="PR00455">
    <property type="entry name" value="HTHTETR"/>
</dbReference>
<evidence type="ECO:0000256" key="2">
    <source>
        <dbReference type="PROSITE-ProRule" id="PRU00335"/>
    </source>
</evidence>
<dbReference type="InterPro" id="IPR009057">
    <property type="entry name" value="Homeodomain-like_sf"/>
</dbReference>
<dbReference type="InterPro" id="IPR041347">
    <property type="entry name" value="MftR_C"/>
</dbReference>
<dbReference type="PROSITE" id="PS50977">
    <property type="entry name" value="HTH_TETR_2"/>
    <property type="match status" value="1"/>
</dbReference>
<dbReference type="GO" id="GO:0000976">
    <property type="term" value="F:transcription cis-regulatory region binding"/>
    <property type="evidence" value="ECO:0007669"/>
    <property type="project" value="TreeGrafter"/>
</dbReference>
<dbReference type="RefSeq" id="WP_218824792.1">
    <property type="nucleotide sequence ID" value="NZ_FZPH01000023.1"/>
</dbReference>
<dbReference type="GO" id="GO:0003700">
    <property type="term" value="F:DNA-binding transcription factor activity"/>
    <property type="evidence" value="ECO:0007669"/>
    <property type="project" value="TreeGrafter"/>
</dbReference>
<sequence length="188" mass="20405">MTVAQPPKRARTRARIAAQALDLFDRQGYEETTVAQIASAAGVTEMTVFRHFPTKERLVLDDPYDPVIAAAISAQPRALAPLARTARGLRRAWQDLPEPDGEQVRRRVRVVARSQSLRASAWRNNADTEQIIAEQLRGDGVGALPARVAASAALAALMTALYEWAEHDDIPLSDVVLAALTTLDSGDA</sequence>
<keyword evidence="1 2" id="KW-0238">DNA-binding</keyword>
<evidence type="ECO:0000313" key="5">
    <source>
        <dbReference type="Proteomes" id="UP000198362"/>
    </source>
</evidence>
<dbReference type="Pfam" id="PF17754">
    <property type="entry name" value="TetR_C_14"/>
    <property type="match status" value="1"/>
</dbReference>
<dbReference type="EMBL" id="FZPH01000023">
    <property type="protein sequence ID" value="SNT65510.1"/>
    <property type="molecule type" value="Genomic_DNA"/>
</dbReference>
<organism evidence="4 5">
    <name type="scientific">Asanoa hainanensis</name>
    <dbReference type="NCBI Taxonomy" id="560556"/>
    <lineage>
        <taxon>Bacteria</taxon>
        <taxon>Bacillati</taxon>
        <taxon>Actinomycetota</taxon>
        <taxon>Actinomycetes</taxon>
        <taxon>Micromonosporales</taxon>
        <taxon>Micromonosporaceae</taxon>
        <taxon>Asanoa</taxon>
    </lineage>
</organism>
<dbReference type="InterPro" id="IPR050109">
    <property type="entry name" value="HTH-type_TetR-like_transc_reg"/>
</dbReference>
<dbReference type="Pfam" id="PF00440">
    <property type="entry name" value="TetR_N"/>
    <property type="match status" value="1"/>
</dbReference>
<feature type="domain" description="HTH tetR-type" evidence="3">
    <location>
        <begin position="10"/>
        <end position="70"/>
    </location>
</feature>
<protein>
    <submittedName>
        <fullName evidence="4">DNA-binding transcriptional regulator, AcrR family</fullName>
    </submittedName>
</protein>
<accession>A0A239PEP8</accession>